<dbReference type="AlphaFoldDB" id="U5ELN1"/>
<reference evidence="2 3" key="1">
    <citation type="journal article" date="2014" name="BMC Genomics">
        <title>Genome based analysis of type-I polyketide synthase and nonribosomal peptide synthetase gene clusters in seven strains of five representative Nocardia species.</title>
        <authorList>
            <person name="Komaki H."/>
            <person name="Ichikawa N."/>
            <person name="Hosoyama A."/>
            <person name="Takahashi-Nakaguchi A."/>
            <person name="Matsuzawa T."/>
            <person name="Suzuki K."/>
            <person name="Fujita N."/>
            <person name="Gonoi T."/>
        </authorList>
    </citation>
    <scope>NUCLEOTIDE SEQUENCE [LARGE SCALE GENOMIC DNA]</scope>
    <source>
        <strain evidence="2 3">NBRC 15531</strain>
    </source>
</reference>
<proteinExistence type="predicted"/>
<dbReference type="RefSeq" id="WP_019045824.1">
    <property type="nucleotide sequence ID" value="NZ_BAFO02000034.1"/>
</dbReference>
<keyword evidence="1" id="KW-0732">Signal</keyword>
<accession>U5ELN1</accession>
<keyword evidence="3" id="KW-1185">Reference proteome</keyword>
<name>U5ELN1_NOCAS</name>
<dbReference type="Proteomes" id="UP000017048">
    <property type="component" value="Unassembled WGS sequence"/>
</dbReference>
<evidence type="ECO:0000313" key="3">
    <source>
        <dbReference type="Proteomes" id="UP000017048"/>
    </source>
</evidence>
<dbReference type="EMBL" id="BAFO02000034">
    <property type="protein sequence ID" value="GAD87223.1"/>
    <property type="molecule type" value="Genomic_DNA"/>
</dbReference>
<dbReference type="GeneID" id="91515936"/>
<gene>
    <name evidence="2" type="ORF">NCAST_34_03530</name>
</gene>
<sequence>MTVFTAHRRARAAAVVGGLAVLTGTVAGVASADPAVTREIGPDRTLILCTAPDGPGAPGLPPLADGAPGPRIHIERFDDAPTAPLPTLPGAPGADLPGDCTRIESGDAPGGAVLIRPPHAR</sequence>
<comment type="caution">
    <text evidence="2">The sequence shown here is derived from an EMBL/GenBank/DDBJ whole genome shotgun (WGS) entry which is preliminary data.</text>
</comment>
<dbReference type="STRING" id="1824.SAMN05444423_104300"/>
<organism evidence="2 3">
    <name type="scientific">Nocardia asteroides NBRC 15531</name>
    <dbReference type="NCBI Taxonomy" id="1110697"/>
    <lineage>
        <taxon>Bacteria</taxon>
        <taxon>Bacillati</taxon>
        <taxon>Actinomycetota</taxon>
        <taxon>Actinomycetes</taxon>
        <taxon>Mycobacteriales</taxon>
        <taxon>Nocardiaceae</taxon>
        <taxon>Nocardia</taxon>
    </lineage>
</organism>
<feature type="chain" id="PRO_5004660008" evidence="1">
    <location>
        <begin position="33"/>
        <end position="121"/>
    </location>
</feature>
<protein>
    <submittedName>
        <fullName evidence="2">Uncharacterized protein</fullName>
    </submittedName>
</protein>
<evidence type="ECO:0000256" key="1">
    <source>
        <dbReference type="SAM" id="SignalP"/>
    </source>
</evidence>
<evidence type="ECO:0000313" key="2">
    <source>
        <dbReference type="EMBL" id="GAD87223.1"/>
    </source>
</evidence>
<feature type="signal peptide" evidence="1">
    <location>
        <begin position="1"/>
        <end position="32"/>
    </location>
</feature>